<organism evidence="8 9">
    <name type="scientific">Morella rubra</name>
    <name type="common">Chinese bayberry</name>
    <dbReference type="NCBI Taxonomy" id="262757"/>
    <lineage>
        <taxon>Eukaryota</taxon>
        <taxon>Viridiplantae</taxon>
        <taxon>Streptophyta</taxon>
        <taxon>Embryophyta</taxon>
        <taxon>Tracheophyta</taxon>
        <taxon>Spermatophyta</taxon>
        <taxon>Magnoliopsida</taxon>
        <taxon>eudicotyledons</taxon>
        <taxon>Gunneridae</taxon>
        <taxon>Pentapetalae</taxon>
        <taxon>rosids</taxon>
        <taxon>fabids</taxon>
        <taxon>Fagales</taxon>
        <taxon>Myricaceae</taxon>
        <taxon>Morella</taxon>
    </lineage>
</organism>
<name>A0A6A1WKH8_9ROSI</name>
<evidence type="ECO:0000256" key="5">
    <source>
        <dbReference type="ARBA" id="ARBA00023180"/>
    </source>
</evidence>
<evidence type="ECO:0000256" key="3">
    <source>
        <dbReference type="ARBA" id="ARBA00022525"/>
    </source>
</evidence>
<keyword evidence="3" id="KW-0964">Secreted</keyword>
<keyword evidence="9" id="KW-1185">Reference proteome</keyword>
<evidence type="ECO:0000259" key="7">
    <source>
        <dbReference type="Pfam" id="PF04862"/>
    </source>
</evidence>
<comment type="caution">
    <text evidence="8">The sequence shown here is derived from an EMBL/GenBank/DDBJ whole genome shotgun (WGS) entry which is preliminary data.</text>
</comment>
<reference evidence="8 9" key="1">
    <citation type="journal article" date="2019" name="Plant Biotechnol. J.">
        <title>The red bayberry genome and genetic basis of sex determination.</title>
        <authorList>
            <person name="Jia H.M."/>
            <person name="Jia H.J."/>
            <person name="Cai Q.L."/>
            <person name="Wang Y."/>
            <person name="Zhao H.B."/>
            <person name="Yang W.F."/>
            <person name="Wang G.Y."/>
            <person name="Li Y.H."/>
            <person name="Zhan D.L."/>
            <person name="Shen Y.T."/>
            <person name="Niu Q.F."/>
            <person name="Chang L."/>
            <person name="Qiu J."/>
            <person name="Zhao L."/>
            <person name="Xie H.B."/>
            <person name="Fu W.Y."/>
            <person name="Jin J."/>
            <person name="Li X.W."/>
            <person name="Jiao Y."/>
            <person name="Zhou C.C."/>
            <person name="Tu T."/>
            <person name="Chai C.Y."/>
            <person name="Gao J.L."/>
            <person name="Fan L.J."/>
            <person name="van de Weg E."/>
            <person name="Wang J.Y."/>
            <person name="Gao Z.S."/>
        </authorList>
    </citation>
    <scope>NUCLEOTIDE SEQUENCE [LARGE SCALE GENOMIC DNA]</scope>
    <source>
        <tissue evidence="8">Leaves</tissue>
    </source>
</reference>
<dbReference type="GO" id="GO:0005576">
    <property type="term" value="C:extracellular region"/>
    <property type="evidence" value="ECO:0007669"/>
    <property type="project" value="UniProtKB-SubCell"/>
</dbReference>
<gene>
    <name evidence="8" type="ORF">CJ030_MR1G027837</name>
</gene>
<feature type="chain" id="PRO_5025405877" description="DUF642 domain-containing protein" evidence="6">
    <location>
        <begin position="19"/>
        <end position="252"/>
    </location>
</feature>
<dbReference type="OrthoDB" id="1895088at2759"/>
<dbReference type="Pfam" id="PF04862">
    <property type="entry name" value="DUF642"/>
    <property type="match status" value="1"/>
</dbReference>
<dbReference type="InterPro" id="IPR006946">
    <property type="entry name" value="DGR2-like_dom"/>
</dbReference>
<evidence type="ECO:0000256" key="4">
    <source>
        <dbReference type="ARBA" id="ARBA00022729"/>
    </source>
</evidence>
<comment type="subcellular location">
    <subcellularLocation>
        <location evidence="1">Cell envelope</location>
    </subcellularLocation>
    <subcellularLocation>
        <location evidence="2">Secreted</location>
    </subcellularLocation>
</comment>
<dbReference type="Proteomes" id="UP000516437">
    <property type="component" value="Chromosome 1"/>
</dbReference>
<protein>
    <recommendedName>
        <fullName evidence="7">DUF642 domain-containing protein</fullName>
    </recommendedName>
</protein>
<dbReference type="InterPro" id="IPR052437">
    <property type="entry name" value="Pectin_Meth_Modulator"/>
</dbReference>
<evidence type="ECO:0000313" key="9">
    <source>
        <dbReference type="Proteomes" id="UP000516437"/>
    </source>
</evidence>
<dbReference type="AlphaFoldDB" id="A0A6A1WKH8"/>
<keyword evidence="5" id="KW-0325">Glycoprotein</keyword>
<sequence length="252" mass="27724">MALAVLLMLFLILAMSSADLLQNPDFESPPTNMTANTTAPFLLQNKYNSIPGWSFNGTVWYVTSGPNTSLPGNGHAVQLGQDGKINRTFKSDSNYMNVLTFTLAPESKNCSNNFTAVNVSSSEGYKVFHFQGRYGKEMWESHAYSLTSWDEGGLNHLVFQNTSSYTNSTQMCAPVVDTFLIRKLGAPIGYAENMLVNGGSEVGPAFLKNSSEILLNDELQSPLKQWSVIGTVKYIDSRHYLVPEGRAAIEIL</sequence>
<keyword evidence="4 6" id="KW-0732">Signal</keyword>
<evidence type="ECO:0000256" key="2">
    <source>
        <dbReference type="ARBA" id="ARBA00004613"/>
    </source>
</evidence>
<feature type="domain" description="DUF642" evidence="7">
    <location>
        <begin position="19"/>
        <end position="182"/>
    </location>
</feature>
<dbReference type="PANTHER" id="PTHR31265:SF28">
    <property type="entry name" value="EMB|CAB87702.1"/>
    <property type="match status" value="1"/>
</dbReference>
<feature type="signal peptide" evidence="6">
    <location>
        <begin position="1"/>
        <end position="18"/>
    </location>
</feature>
<dbReference type="EMBL" id="RXIC02000019">
    <property type="protein sequence ID" value="KAB1225809.1"/>
    <property type="molecule type" value="Genomic_DNA"/>
</dbReference>
<evidence type="ECO:0000256" key="6">
    <source>
        <dbReference type="SAM" id="SignalP"/>
    </source>
</evidence>
<proteinExistence type="predicted"/>
<evidence type="ECO:0000256" key="1">
    <source>
        <dbReference type="ARBA" id="ARBA00004196"/>
    </source>
</evidence>
<accession>A0A6A1WKH8</accession>
<dbReference type="PANTHER" id="PTHR31265">
    <property type="entry name" value="OS02G0527500 PROTEIN-RELATED"/>
    <property type="match status" value="1"/>
</dbReference>
<evidence type="ECO:0000313" key="8">
    <source>
        <dbReference type="EMBL" id="KAB1225809.1"/>
    </source>
</evidence>